<reference evidence="7 8" key="1">
    <citation type="submission" date="2016-03" db="EMBL/GenBank/DDBJ databases">
        <title>Mechanisms controlling the formation of the plant cell surface in tip-growing cells are functionally conserved among land plants.</title>
        <authorList>
            <person name="Honkanen S."/>
            <person name="Jones V.A."/>
            <person name="Morieri G."/>
            <person name="Champion C."/>
            <person name="Hetherington A.J."/>
            <person name="Kelly S."/>
            <person name="Saint-Marcoux D."/>
            <person name="Proust H."/>
            <person name="Prescott H."/>
            <person name="Dolan L."/>
        </authorList>
    </citation>
    <scope>NUCLEOTIDE SEQUENCE [LARGE SCALE GENOMIC DNA]</scope>
    <source>
        <strain evidence="8">cv. Tak-1 and cv. Tak-2</strain>
        <tissue evidence="7">Whole gametophyte</tissue>
    </source>
</reference>
<dbReference type="EMBL" id="AP019868">
    <property type="protein sequence ID" value="BBN04395.1"/>
    <property type="molecule type" value="Genomic_DNA"/>
</dbReference>
<dbReference type="PANTHER" id="PTHR33317:SF1">
    <property type="entry name" value="POLYNUCLEOTIDYL TRANSFERASE, RIBONUCLEASE H-LIKE SUPERFAMILY PROTEIN"/>
    <property type="match status" value="1"/>
</dbReference>
<dbReference type="PANTHER" id="PTHR33317">
    <property type="entry name" value="POLYNUCLEOTIDYL TRANSFERASE, RIBONUCLEASE H-LIKE SUPERFAMILY PROTEIN"/>
    <property type="match status" value="1"/>
</dbReference>
<evidence type="ECO:0000313" key="8">
    <source>
        <dbReference type="Proteomes" id="UP000077202"/>
    </source>
</evidence>
<evidence type="ECO:0000256" key="4">
    <source>
        <dbReference type="ARBA" id="ARBA00022801"/>
    </source>
</evidence>
<evidence type="ECO:0000313" key="6">
    <source>
        <dbReference type="EMBL" id="BBN04395.1"/>
    </source>
</evidence>
<dbReference type="HAMAP" id="MF_00651">
    <property type="entry name" value="Nuclease_YqgF"/>
    <property type="match status" value="1"/>
</dbReference>
<dbReference type="CDD" id="cd16964">
    <property type="entry name" value="YqgF"/>
    <property type="match status" value="1"/>
</dbReference>
<name>A0A176WHD5_MARPO</name>
<dbReference type="AlphaFoldDB" id="A0A176WHD5"/>
<dbReference type="InterPro" id="IPR012337">
    <property type="entry name" value="RNaseH-like_sf"/>
</dbReference>
<dbReference type="SUPFAM" id="SSF53098">
    <property type="entry name" value="Ribonuclease H-like"/>
    <property type="match status" value="1"/>
</dbReference>
<keyword evidence="8" id="KW-1185">Reference proteome</keyword>
<dbReference type="EMBL" id="LVLJ01000808">
    <property type="protein sequence ID" value="OAE32537.1"/>
    <property type="molecule type" value="Genomic_DNA"/>
</dbReference>
<evidence type="ECO:0000313" key="7">
    <source>
        <dbReference type="EMBL" id="OAE32537.1"/>
    </source>
</evidence>
<evidence type="ECO:0000256" key="2">
    <source>
        <dbReference type="ARBA" id="ARBA00022517"/>
    </source>
</evidence>
<dbReference type="InterPro" id="IPR037027">
    <property type="entry name" value="YqgF/RNaseH-like_dom_sf"/>
</dbReference>
<dbReference type="Proteomes" id="UP000077202">
    <property type="component" value="Unassembled WGS sequence"/>
</dbReference>
<reference evidence="9" key="3">
    <citation type="journal article" date="2020" name="Curr. Biol.">
        <title>Chromatin organization in early land plants reveals an ancestral association between H3K27me3, transposons, and constitutive heterochromatin.</title>
        <authorList>
            <person name="Montgomery S.A."/>
            <person name="Tanizawa Y."/>
            <person name="Galik B."/>
            <person name="Wang N."/>
            <person name="Ito T."/>
            <person name="Mochizuki T."/>
            <person name="Akimcheva S."/>
            <person name="Bowman J.L."/>
            <person name="Cognat V."/>
            <person name="Marechal-Drouard L."/>
            <person name="Ekker H."/>
            <person name="Hong S.F."/>
            <person name="Kohchi T."/>
            <person name="Lin S.S."/>
            <person name="Liu L.D."/>
            <person name="Nakamura Y."/>
            <person name="Valeeva L.R."/>
            <person name="Shakirov E.V."/>
            <person name="Shippen D.E."/>
            <person name="Wei W.L."/>
            <person name="Yagura M."/>
            <person name="Yamaoka S."/>
            <person name="Yamato K.T."/>
            <person name="Liu C."/>
            <person name="Berger F."/>
        </authorList>
    </citation>
    <scope>NUCLEOTIDE SEQUENCE [LARGE SCALE GENOMIC DNA]</scope>
    <source>
        <strain evidence="9">Tak-1</strain>
    </source>
</reference>
<dbReference type="SMART" id="SM00732">
    <property type="entry name" value="YqgFc"/>
    <property type="match status" value="1"/>
</dbReference>
<dbReference type="GO" id="GO:0016787">
    <property type="term" value="F:hydrolase activity"/>
    <property type="evidence" value="ECO:0007669"/>
    <property type="project" value="UniProtKB-KW"/>
</dbReference>
<dbReference type="Pfam" id="PF03652">
    <property type="entry name" value="RuvX"/>
    <property type="match status" value="1"/>
</dbReference>
<feature type="domain" description="YqgF/RNase H-like" evidence="5">
    <location>
        <begin position="17"/>
        <end position="122"/>
    </location>
</feature>
<organism evidence="7 8">
    <name type="scientific">Marchantia polymorpha subsp. ruderalis</name>
    <dbReference type="NCBI Taxonomy" id="1480154"/>
    <lineage>
        <taxon>Eukaryota</taxon>
        <taxon>Viridiplantae</taxon>
        <taxon>Streptophyta</taxon>
        <taxon>Embryophyta</taxon>
        <taxon>Marchantiophyta</taxon>
        <taxon>Marchantiopsida</taxon>
        <taxon>Marchantiidae</taxon>
        <taxon>Marchantiales</taxon>
        <taxon>Marchantiaceae</taxon>
        <taxon>Marchantia</taxon>
    </lineage>
</organism>
<evidence type="ECO:0000313" key="9">
    <source>
        <dbReference type="Proteomes" id="UP001162541"/>
    </source>
</evidence>
<accession>A0A176WHD5</accession>
<dbReference type="Gene3D" id="3.30.420.140">
    <property type="entry name" value="YqgF/RNase H-like domain"/>
    <property type="match status" value="1"/>
</dbReference>
<dbReference type="InterPro" id="IPR006641">
    <property type="entry name" value="YqgF/RNaseH-like_dom"/>
</dbReference>
<evidence type="ECO:0000256" key="1">
    <source>
        <dbReference type="ARBA" id="ARBA00022490"/>
    </source>
</evidence>
<keyword evidence="3" id="KW-0540">Nuclease</keyword>
<dbReference type="GO" id="GO:0004518">
    <property type="term" value="F:nuclease activity"/>
    <property type="evidence" value="ECO:0007669"/>
    <property type="project" value="UniProtKB-KW"/>
</dbReference>
<evidence type="ECO:0000256" key="3">
    <source>
        <dbReference type="ARBA" id="ARBA00022722"/>
    </source>
</evidence>
<protein>
    <recommendedName>
        <fullName evidence="5">YqgF/RNase H-like domain-containing protein</fullName>
    </recommendedName>
</protein>
<sequence length="166" mass="18687">MKPVTLNQLQEVVKCGGRLLGMDVGVRNVGFAMSDHECRVASPHSVIYRSQSTTLSNIVLLDDLVRKHSIRGLVVGYPLELAGHRSNQELMVKSFISELQLSGRFQNLPYLYWDERLTTAAVTRTLSGLQMIGHQRKTILDKMSALGILQDCMDNLWRLDRDASQC</sequence>
<dbReference type="GO" id="GO:0000967">
    <property type="term" value="P:rRNA 5'-end processing"/>
    <property type="evidence" value="ECO:0007669"/>
    <property type="project" value="TreeGrafter"/>
</dbReference>
<dbReference type="NCBIfam" id="TIGR00250">
    <property type="entry name" value="RNAse_H_YqgF"/>
    <property type="match status" value="1"/>
</dbReference>
<proteinExistence type="inferred from homology"/>
<dbReference type="FunFam" id="3.30.420.140:FF:000008">
    <property type="entry name" value="Putative pre-16S rRNA nuclease"/>
    <property type="match status" value="1"/>
</dbReference>
<dbReference type="InterPro" id="IPR005227">
    <property type="entry name" value="YqgF"/>
</dbReference>
<reference evidence="6" key="2">
    <citation type="journal article" date="2019" name="Curr. Biol.">
        <title>Chromatin organization in early land plants reveals an ancestral association between H3K27me3, transposons, and constitutive heterochromatin.</title>
        <authorList>
            <person name="Montgomery S.A."/>
            <person name="Tanizawa Y."/>
            <person name="Galik B."/>
            <person name="Wang N."/>
            <person name="Ito T."/>
            <person name="Mochizuki T."/>
            <person name="Akimcheva S."/>
            <person name="Bowman J."/>
            <person name="Cognat V."/>
            <person name="Drouard L."/>
            <person name="Ekker H."/>
            <person name="Houng S."/>
            <person name="Kohchi T."/>
            <person name="Lin S."/>
            <person name="Liu L.D."/>
            <person name="Nakamura Y."/>
            <person name="Valeeva L.R."/>
            <person name="Shakirov E.V."/>
            <person name="Shippen D.E."/>
            <person name="Wei W."/>
            <person name="Yagura M."/>
            <person name="Yamaoka S."/>
            <person name="Yamato K.T."/>
            <person name="Liu C."/>
            <person name="Berger F."/>
        </authorList>
    </citation>
    <scope>NUCLEOTIDE SEQUENCE [LARGE SCALE GENOMIC DNA]</scope>
    <source>
        <strain evidence="6">Tak-1</strain>
    </source>
</reference>
<keyword evidence="1" id="KW-0963">Cytoplasm</keyword>
<gene>
    <name evidence="7" type="ORF">AXG93_3242s1600</name>
    <name evidence="6" type="ORF">Mp_3g04210</name>
</gene>
<keyword evidence="2" id="KW-0690">Ribosome biogenesis</keyword>
<dbReference type="Proteomes" id="UP001162541">
    <property type="component" value="Chromosome 3"/>
</dbReference>
<keyword evidence="4" id="KW-0378">Hydrolase</keyword>
<evidence type="ECO:0000259" key="5">
    <source>
        <dbReference type="SMART" id="SM00732"/>
    </source>
</evidence>